<reference evidence="4" key="1">
    <citation type="journal article" date="2015" name="Nature">
        <title>Complex archaea that bridge the gap between prokaryotes and eukaryotes.</title>
        <authorList>
            <person name="Spang A."/>
            <person name="Saw J.H."/>
            <person name="Jorgensen S.L."/>
            <person name="Zaremba-Niedzwiedzka K."/>
            <person name="Martijn J."/>
            <person name="Lind A.E."/>
            <person name="van Eijk R."/>
            <person name="Schleper C."/>
            <person name="Guy L."/>
            <person name="Ettema T.J."/>
        </authorList>
    </citation>
    <scope>NUCLEOTIDE SEQUENCE</scope>
</reference>
<evidence type="ECO:0000256" key="2">
    <source>
        <dbReference type="ARBA" id="ARBA00022679"/>
    </source>
</evidence>
<dbReference type="InterPro" id="IPR002941">
    <property type="entry name" value="DNA_methylase_N4/N6"/>
</dbReference>
<dbReference type="PANTHER" id="PTHR13370">
    <property type="entry name" value="RNA METHYLASE-RELATED"/>
    <property type="match status" value="1"/>
</dbReference>
<dbReference type="AlphaFoldDB" id="A0A0F9THB9"/>
<gene>
    <name evidence="4" type="ORF">LCGC14_0392160</name>
</gene>
<evidence type="ECO:0000259" key="3">
    <source>
        <dbReference type="Pfam" id="PF01555"/>
    </source>
</evidence>
<dbReference type="Pfam" id="PF01555">
    <property type="entry name" value="N6_N4_Mtase"/>
    <property type="match status" value="1"/>
</dbReference>
<dbReference type="InterPro" id="IPR029063">
    <property type="entry name" value="SAM-dependent_MTases_sf"/>
</dbReference>
<evidence type="ECO:0000313" key="4">
    <source>
        <dbReference type="EMBL" id="KKN74277.1"/>
    </source>
</evidence>
<proteinExistence type="predicted"/>
<dbReference type="GO" id="GO:0003677">
    <property type="term" value="F:DNA binding"/>
    <property type="evidence" value="ECO:0007669"/>
    <property type="project" value="InterPro"/>
</dbReference>
<sequence length="245" mass="27906">MKIKRSKIKLVRGDCLKLMPNIPAGSIDMVCADPPYGTTACKWDSIIPLDLMWEQLRQVVKPNAAIVMTASQPFTSVLTLSNVKMFKYCWVWDKPAARGHFNAKKMPMRAHEDIVVFYEKQCVYIPQMTKGHGRVRALKNKKNNSDVYNDNTKTTNYDSTQRYPRSIQTIKQEPQTHRVHPTQKPVALMEYLIKTYTNPGDTVLDFAMGSGTTGVACKNLGRRFIGIELDKTYFEIAKDRIHGST</sequence>
<dbReference type="GO" id="GO:0032259">
    <property type="term" value="P:methylation"/>
    <property type="evidence" value="ECO:0007669"/>
    <property type="project" value="UniProtKB-KW"/>
</dbReference>
<keyword evidence="2" id="KW-0808">Transferase</keyword>
<dbReference type="GO" id="GO:0009007">
    <property type="term" value="F:site-specific DNA-methyltransferase (adenine-specific) activity"/>
    <property type="evidence" value="ECO:0007669"/>
    <property type="project" value="TreeGrafter"/>
</dbReference>
<keyword evidence="1" id="KW-0489">Methyltransferase</keyword>
<organism evidence="4">
    <name type="scientific">marine sediment metagenome</name>
    <dbReference type="NCBI Taxonomy" id="412755"/>
    <lineage>
        <taxon>unclassified sequences</taxon>
        <taxon>metagenomes</taxon>
        <taxon>ecological metagenomes</taxon>
    </lineage>
</organism>
<dbReference type="Gene3D" id="3.40.50.150">
    <property type="entry name" value="Vaccinia Virus protein VP39"/>
    <property type="match status" value="1"/>
</dbReference>
<dbReference type="InterPro" id="IPR001091">
    <property type="entry name" value="RM_Methyltransferase"/>
</dbReference>
<dbReference type="EMBL" id="LAZR01000329">
    <property type="protein sequence ID" value="KKN74277.1"/>
    <property type="molecule type" value="Genomic_DNA"/>
</dbReference>
<feature type="domain" description="DNA methylase N-4/N-6" evidence="3">
    <location>
        <begin position="27"/>
        <end position="238"/>
    </location>
</feature>
<dbReference type="PANTHER" id="PTHR13370:SF3">
    <property type="entry name" value="TRNA (GUANINE(10)-N2)-METHYLTRANSFERASE HOMOLOG"/>
    <property type="match status" value="1"/>
</dbReference>
<evidence type="ECO:0000256" key="1">
    <source>
        <dbReference type="ARBA" id="ARBA00022603"/>
    </source>
</evidence>
<dbReference type="GO" id="GO:0005737">
    <property type="term" value="C:cytoplasm"/>
    <property type="evidence" value="ECO:0007669"/>
    <property type="project" value="TreeGrafter"/>
</dbReference>
<dbReference type="PRINTS" id="PR00508">
    <property type="entry name" value="S21N4MTFRASE"/>
</dbReference>
<protein>
    <recommendedName>
        <fullName evidence="3">DNA methylase N-4/N-6 domain-containing protein</fullName>
    </recommendedName>
</protein>
<dbReference type="SUPFAM" id="SSF53335">
    <property type="entry name" value="S-adenosyl-L-methionine-dependent methyltransferases"/>
    <property type="match status" value="1"/>
</dbReference>
<comment type="caution">
    <text evidence="4">The sequence shown here is derived from an EMBL/GenBank/DDBJ whole genome shotgun (WGS) entry which is preliminary data.</text>
</comment>
<dbReference type="GO" id="GO:0008170">
    <property type="term" value="F:N-methyltransferase activity"/>
    <property type="evidence" value="ECO:0007669"/>
    <property type="project" value="InterPro"/>
</dbReference>
<name>A0A0F9THB9_9ZZZZ</name>
<accession>A0A0F9THB9</accession>